<organism evidence="2 3">
    <name type="scientific">Acidobacterium capsulatum (strain ATCC 51196 / DSM 11244 / BCRC 80197 / JCM 7670 / NBRC 15755 / NCIMB 13165 / 161)</name>
    <dbReference type="NCBI Taxonomy" id="240015"/>
    <lineage>
        <taxon>Bacteria</taxon>
        <taxon>Pseudomonadati</taxon>
        <taxon>Acidobacteriota</taxon>
        <taxon>Terriglobia</taxon>
        <taxon>Terriglobales</taxon>
        <taxon>Acidobacteriaceae</taxon>
        <taxon>Acidobacterium</taxon>
    </lineage>
</organism>
<keyword evidence="1" id="KW-1133">Transmembrane helix</keyword>
<dbReference type="KEGG" id="aca:ACP_3257"/>
<name>C1F5S2_ACIC5</name>
<dbReference type="InParanoid" id="C1F5S2"/>
<dbReference type="HOGENOM" id="CLU_3303160_0_0_0"/>
<gene>
    <name evidence="2" type="ordered locus">ACP_3257</name>
</gene>
<feature type="transmembrane region" description="Helical" evidence="1">
    <location>
        <begin position="12"/>
        <end position="29"/>
    </location>
</feature>
<sequence length="39" mass="4120">MTSRVGLLPGLALMRGGGVVLSLVLLHLLPEPLILLLFP</sequence>
<dbReference type="EMBL" id="CP001472">
    <property type="protein sequence ID" value="ACO31419.1"/>
    <property type="molecule type" value="Genomic_DNA"/>
</dbReference>
<evidence type="ECO:0000256" key="1">
    <source>
        <dbReference type="SAM" id="Phobius"/>
    </source>
</evidence>
<protein>
    <submittedName>
        <fullName evidence="2">Uncharacterized protein</fullName>
    </submittedName>
</protein>
<keyword evidence="1" id="KW-0472">Membrane</keyword>
<keyword evidence="1" id="KW-0812">Transmembrane</keyword>
<evidence type="ECO:0000313" key="2">
    <source>
        <dbReference type="EMBL" id="ACO31419.1"/>
    </source>
</evidence>
<keyword evidence="3" id="KW-1185">Reference proteome</keyword>
<reference evidence="2 3" key="1">
    <citation type="journal article" date="2009" name="Appl. Environ. Microbiol.">
        <title>Three genomes from the phylum Acidobacteria provide insight into the lifestyles of these microorganisms in soils.</title>
        <authorList>
            <person name="Ward N.L."/>
            <person name="Challacombe J.F."/>
            <person name="Janssen P.H."/>
            <person name="Henrissat B."/>
            <person name="Coutinho P.M."/>
            <person name="Wu M."/>
            <person name="Xie G."/>
            <person name="Haft D.H."/>
            <person name="Sait M."/>
            <person name="Badger J."/>
            <person name="Barabote R.D."/>
            <person name="Bradley B."/>
            <person name="Brettin T.S."/>
            <person name="Brinkac L.M."/>
            <person name="Bruce D."/>
            <person name="Creasy T."/>
            <person name="Daugherty S.C."/>
            <person name="Davidsen T.M."/>
            <person name="DeBoy R.T."/>
            <person name="Detter J.C."/>
            <person name="Dodson R.J."/>
            <person name="Durkin A.S."/>
            <person name="Ganapathy A."/>
            <person name="Gwinn-Giglio M."/>
            <person name="Han C.S."/>
            <person name="Khouri H."/>
            <person name="Kiss H."/>
            <person name="Kothari S.P."/>
            <person name="Madupu R."/>
            <person name="Nelson K.E."/>
            <person name="Nelson W.C."/>
            <person name="Paulsen I."/>
            <person name="Penn K."/>
            <person name="Ren Q."/>
            <person name="Rosovitz M.J."/>
            <person name="Selengut J.D."/>
            <person name="Shrivastava S."/>
            <person name="Sullivan S.A."/>
            <person name="Tapia R."/>
            <person name="Thompson L.S."/>
            <person name="Watkins K.L."/>
            <person name="Yang Q."/>
            <person name="Yu C."/>
            <person name="Zafar N."/>
            <person name="Zhou L."/>
            <person name="Kuske C.R."/>
        </authorList>
    </citation>
    <scope>NUCLEOTIDE SEQUENCE [LARGE SCALE GENOMIC DNA]</scope>
    <source>
        <strain evidence="3">ATCC 51196 / DSM 11244 / BCRC 80197 / JCM 7670 / NBRC 15755 / NCIMB 13165 / 161</strain>
    </source>
</reference>
<evidence type="ECO:0000313" key="3">
    <source>
        <dbReference type="Proteomes" id="UP000002207"/>
    </source>
</evidence>
<dbReference type="AlphaFoldDB" id="C1F5S2"/>
<proteinExistence type="predicted"/>
<dbReference type="Proteomes" id="UP000002207">
    <property type="component" value="Chromosome"/>
</dbReference>
<accession>C1F5S2</accession>